<dbReference type="PROSITE" id="PS50082">
    <property type="entry name" value="WD_REPEATS_2"/>
    <property type="match status" value="1"/>
</dbReference>
<accession>A0A061B1F2</accession>
<dbReference type="Gene3D" id="2.130.10.10">
    <property type="entry name" value="YVTN repeat-like/Quinoprotein amine dehydrogenase"/>
    <property type="match status" value="1"/>
</dbReference>
<dbReference type="SUPFAM" id="SSF50978">
    <property type="entry name" value="WD40 repeat-like"/>
    <property type="match status" value="1"/>
</dbReference>
<gene>
    <name evidence="2" type="ORF">CYFA0S_11e03796g</name>
</gene>
<proteinExistence type="predicted"/>
<reference evidence="2" key="1">
    <citation type="journal article" date="2014" name="Genome Announc.">
        <title>Genome sequence of the yeast Cyberlindnera fabianii (Hansenula fabianii).</title>
        <authorList>
            <person name="Freel K.C."/>
            <person name="Sarilar V."/>
            <person name="Neuveglise C."/>
            <person name="Devillers H."/>
            <person name="Friedrich A."/>
            <person name="Schacherer J."/>
        </authorList>
    </citation>
    <scope>NUCLEOTIDE SEQUENCE</scope>
    <source>
        <strain evidence="2">YJS4271</strain>
    </source>
</reference>
<dbReference type="InterPro" id="IPR015943">
    <property type="entry name" value="WD40/YVTN_repeat-like_dom_sf"/>
</dbReference>
<feature type="repeat" description="WD" evidence="1">
    <location>
        <begin position="128"/>
        <end position="159"/>
    </location>
</feature>
<organism evidence="2">
    <name type="scientific">Cyberlindnera fabianii</name>
    <name type="common">Yeast</name>
    <name type="synonym">Hansenula fabianii</name>
    <dbReference type="NCBI Taxonomy" id="36022"/>
    <lineage>
        <taxon>Eukaryota</taxon>
        <taxon>Fungi</taxon>
        <taxon>Dikarya</taxon>
        <taxon>Ascomycota</taxon>
        <taxon>Saccharomycotina</taxon>
        <taxon>Saccharomycetes</taxon>
        <taxon>Phaffomycetales</taxon>
        <taxon>Phaffomycetaceae</taxon>
        <taxon>Cyberlindnera</taxon>
    </lineage>
</organism>
<dbReference type="AlphaFoldDB" id="A0A061B1F2"/>
<dbReference type="InterPro" id="IPR001680">
    <property type="entry name" value="WD40_rpt"/>
</dbReference>
<sequence>MTQTVTQVKRPELMIPEIFEQNYTPESEVFTLIYDVKSSVRSMDWNGDMLALAQDSRITILSPVPKTAPLAKNLPSQLQQEWVFQVSVVPMKAATQLRFTSKYIVASLESGEIVVINHLDGSQLQLGVSGHASDINSVDVSDSGLVVSCDDDSRVVIWEHGKPVKTAYTNGIPTLVKFWLDKEADKILVVEDGKRVKIYDWRKDTWLATIYPLPDAQNCKPYILDVTILNGNVVVIGDGWWKEYNTTTMQGGAGYTYPTAEESLSGWIADSKYISSNTAPLIGSIGNDRSCYYDLTSRAGQGQQFKLQLPSVSVPAGAINQHGVVAFVSGSKLILSKPFDSYETMQY</sequence>
<keyword evidence="1" id="KW-0853">WD repeat</keyword>
<dbReference type="OrthoDB" id="4079856at2759"/>
<dbReference type="InterPro" id="IPR036322">
    <property type="entry name" value="WD40_repeat_dom_sf"/>
</dbReference>
<name>A0A061B1F2_CYBFA</name>
<protein>
    <submittedName>
        <fullName evidence="2">CYFA0S11e03796g1_1</fullName>
    </submittedName>
</protein>
<evidence type="ECO:0000256" key="1">
    <source>
        <dbReference type="PROSITE-ProRule" id="PRU00221"/>
    </source>
</evidence>
<dbReference type="VEuPathDB" id="FungiDB:BON22_2974"/>
<evidence type="ECO:0000313" key="2">
    <source>
        <dbReference type="EMBL" id="CDR43312.1"/>
    </source>
</evidence>
<dbReference type="EMBL" id="LK052896">
    <property type="protein sequence ID" value="CDR43312.1"/>
    <property type="molecule type" value="Genomic_DNA"/>
</dbReference>
<dbReference type="PhylomeDB" id="A0A061B1F2"/>